<name>A0A6A6LB52_HEVBR</name>
<reference evidence="2 3" key="1">
    <citation type="journal article" date="2020" name="Mol. Plant">
        <title>The Chromosome-Based Rubber Tree Genome Provides New Insights into Spurge Genome Evolution and Rubber Biosynthesis.</title>
        <authorList>
            <person name="Liu J."/>
            <person name="Shi C."/>
            <person name="Shi C.C."/>
            <person name="Li W."/>
            <person name="Zhang Q.J."/>
            <person name="Zhang Y."/>
            <person name="Li K."/>
            <person name="Lu H.F."/>
            <person name="Shi C."/>
            <person name="Zhu S.T."/>
            <person name="Xiao Z.Y."/>
            <person name="Nan H."/>
            <person name="Yue Y."/>
            <person name="Zhu X.G."/>
            <person name="Wu Y."/>
            <person name="Hong X.N."/>
            <person name="Fan G.Y."/>
            <person name="Tong Y."/>
            <person name="Zhang D."/>
            <person name="Mao C.L."/>
            <person name="Liu Y.L."/>
            <person name="Hao S.J."/>
            <person name="Liu W.Q."/>
            <person name="Lv M.Q."/>
            <person name="Zhang H.B."/>
            <person name="Liu Y."/>
            <person name="Hu-Tang G.R."/>
            <person name="Wang J.P."/>
            <person name="Wang J.H."/>
            <person name="Sun Y.H."/>
            <person name="Ni S.B."/>
            <person name="Chen W.B."/>
            <person name="Zhang X.C."/>
            <person name="Jiao Y.N."/>
            <person name="Eichler E.E."/>
            <person name="Li G.H."/>
            <person name="Liu X."/>
            <person name="Gao L.Z."/>
        </authorList>
    </citation>
    <scope>NUCLEOTIDE SEQUENCE [LARGE SCALE GENOMIC DNA]</scope>
    <source>
        <strain evidence="3">cv. GT1</strain>
        <tissue evidence="2">Leaf</tissue>
    </source>
</reference>
<dbReference type="PANTHER" id="PTHR12917:SF18">
    <property type="entry name" value="DNA DAMAGE-INDUCIBLE PROTEIN 1-LIKE"/>
    <property type="match status" value="1"/>
</dbReference>
<dbReference type="PROSITE" id="PS00141">
    <property type="entry name" value="ASP_PROTEASE"/>
    <property type="match status" value="1"/>
</dbReference>
<dbReference type="CDD" id="cd00303">
    <property type="entry name" value="retropepsin_like"/>
    <property type="match status" value="1"/>
</dbReference>
<dbReference type="InterPro" id="IPR001969">
    <property type="entry name" value="Aspartic_peptidase_AS"/>
</dbReference>
<evidence type="ECO:0000313" key="3">
    <source>
        <dbReference type="Proteomes" id="UP000467840"/>
    </source>
</evidence>
<dbReference type="GO" id="GO:0004190">
    <property type="term" value="F:aspartic-type endopeptidase activity"/>
    <property type="evidence" value="ECO:0007669"/>
    <property type="project" value="InterPro"/>
</dbReference>
<feature type="compositionally biased region" description="Basic and acidic residues" evidence="1">
    <location>
        <begin position="25"/>
        <end position="46"/>
    </location>
</feature>
<dbReference type="AlphaFoldDB" id="A0A6A6LB52"/>
<dbReference type="Gene3D" id="2.40.70.10">
    <property type="entry name" value="Acid Proteases"/>
    <property type="match status" value="1"/>
</dbReference>
<dbReference type="SUPFAM" id="SSF50630">
    <property type="entry name" value="Acid proteases"/>
    <property type="match status" value="1"/>
</dbReference>
<evidence type="ECO:0000256" key="1">
    <source>
        <dbReference type="SAM" id="MobiDB-lite"/>
    </source>
</evidence>
<dbReference type="Pfam" id="PF13975">
    <property type="entry name" value="gag-asp_proteas"/>
    <property type="match status" value="1"/>
</dbReference>
<dbReference type="Proteomes" id="UP000467840">
    <property type="component" value="Chromosome 1"/>
</dbReference>
<feature type="compositionally biased region" description="Basic and acidic residues" evidence="1">
    <location>
        <begin position="61"/>
        <end position="74"/>
    </location>
</feature>
<gene>
    <name evidence="2" type="ORF">GH714_020884</name>
</gene>
<evidence type="ECO:0008006" key="4">
    <source>
        <dbReference type="Google" id="ProtNLM"/>
    </source>
</evidence>
<organism evidence="2 3">
    <name type="scientific">Hevea brasiliensis</name>
    <name type="common">Para rubber tree</name>
    <name type="synonym">Siphonia brasiliensis</name>
    <dbReference type="NCBI Taxonomy" id="3981"/>
    <lineage>
        <taxon>Eukaryota</taxon>
        <taxon>Viridiplantae</taxon>
        <taxon>Streptophyta</taxon>
        <taxon>Embryophyta</taxon>
        <taxon>Tracheophyta</taxon>
        <taxon>Spermatophyta</taxon>
        <taxon>Magnoliopsida</taxon>
        <taxon>eudicotyledons</taxon>
        <taxon>Gunneridae</taxon>
        <taxon>Pentapetalae</taxon>
        <taxon>rosids</taxon>
        <taxon>fabids</taxon>
        <taxon>Malpighiales</taxon>
        <taxon>Euphorbiaceae</taxon>
        <taxon>Crotonoideae</taxon>
        <taxon>Micrandreae</taxon>
        <taxon>Hevea</taxon>
    </lineage>
</organism>
<dbReference type="EMBL" id="JAAGAX010000011">
    <property type="protein sequence ID" value="KAF2298254.1"/>
    <property type="molecule type" value="Genomic_DNA"/>
</dbReference>
<accession>A0A6A6LB52</accession>
<keyword evidence="3" id="KW-1185">Reference proteome</keyword>
<feature type="region of interest" description="Disordered" evidence="1">
    <location>
        <begin position="20"/>
        <end position="89"/>
    </location>
</feature>
<protein>
    <recommendedName>
        <fullName evidence="4">Peptidase A2 domain-containing protein</fullName>
    </recommendedName>
</protein>
<evidence type="ECO:0000313" key="2">
    <source>
        <dbReference type="EMBL" id="KAF2298254.1"/>
    </source>
</evidence>
<sequence>MEVERRGADNLASAIAIAESLVEYKSSDKDKEKNKGRSKPYKEKSGGDSSHNSRPTYNKEGGSKKFKEHKKQEGPSKGQHFRRHGDRPPLKCFLCDGPHRAWDCPKKASLSALVEQASASPQPKEGASMGSLQLAAIQAKPKEATKEKMGRFFVQASLGGKEVRALVDTGASDNFLKLEEAQRLGIRYSPEMVWLKAVNSNPSPIHGVTRDVPVKLGEWHGNLDFSIVSMDDYPCVLGVDFMDKVKAIPIPLANCWTSWCRRTMALVECAYIGHVVDDIELYVKTVLLPGQGGADKAWRVA</sequence>
<dbReference type="GO" id="GO:0006508">
    <property type="term" value="P:proteolysis"/>
    <property type="evidence" value="ECO:0007669"/>
    <property type="project" value="InterPro"/>
</dbReference>
<dbReference type="PANTHER" id="PTHR12917">
    <property type="entry name" value="ASPARTYL PROTEASE DDI-RELATED"/>
    <property type="match status" value="1"/>
</dbReference>
<feature type="compositionally biased region" description="Polar residues" evidence="1">
    <location>
        <begin position="47"/>
        <end position="56"/>
    </location>
</feature>
<proteinExistence type="predicted"/>
<comment type="caution">
    <text evidence="2">The sequence shown here is derived from an EMBL/GenBank/DDBJ whole genome shotgun (WGS) entry which is preliminary data.</text>
</comment>
<dbReference type="InterPro" id="IPR021109">
    <property type="entry name" value="Peptidase_aspartic_dom_sf"/>
</dbReference>